<comment type="caution">
    <text evidence="3">The sequence shown here is derived from an EMBL/GenBank/DDBJ whole genome shotgun (WGS) entry which is preliminary data.</text>
</comment>
<dbReference type="EMBL" id="CAMXCT030000557">
    <property type="protein sequence ID" value="CAL4767725.1"/>
    <property type="molecule type" value="Genomic_DNA"/>
</dbReference>
<reference evidence="3" key="1">
    <citation type="submission" date="2022-10" db="EMBL/GenBank/DDBJ databases">
        <authorList>
            <person name="Chen Y."/>
            <person name="Dougan E. K."/>
            <person name="Chan C."/>
            <person name="Rhodes N."/>
            <person name="Thang M."/>
        </authorList>
    </citation>
    <scope>NUCLEOTIDE SEQUENCE</scope>
</reference>
<dbReference type="Proteomes" id="UP001152797">
    <property type="component" value="Unassembled WGS sequence"/>
</dbReference>
<organism evidence="3">
    <name type="scientific">Cladocopium goreaui</name>
    <dbReference type="NCBI Taxonomy" id="2562237"/>
    <lineage>
        <taxon>Eukaryota</taxon>
        <taxon>Sar</taxon>
        <taxon>Alveolata</taxon>
        <taxon>Dinophyceae</taxon>
        <taxon>Suessiales</taxon>
        <taxon>Symbiodiniaceae</taxon>
        <taxon>Cladocopium</taxon>
    </lineage>
</organism>
<sequence length="226" mass="25359">MPDPAEDPVDAVKWMVQNLMKDLQEAKMWPIKMASMKHQEKLRSSLAQAAQSLEINYFELKAVVDEVARAEDQDIEFDLEPACFDILSKAVDARTDYHELAEQAAQLCKPVRKKKDRAKSPAAGSTATNPPSKRPRAAQGPPQLEFGDNLVDEFATGQSSASRAGVWGDMMHQGGVYHDRLAPVLREAHRDFLQWKKANKVECSQPRFTPARLHRLSCLTIQSYGK</sequence>
<keyword evidence="5" id="KW-1185">Reference proteome</keyword>
<evidence type="ECO:0000256" key="1">
    <source>
        <dbReference type="SAM" id="MobiDB-lite"/>
    </source>
</evidence>
<dbReference type="EMBL" id="CAMXCT020000557">
    <property type="protein sequence ID" value="CAL1133788.1"/>
    <property type="molecule type" value="Genomic_DNA"/>
</dbReference>
<proteinExistence type="predicted"/>
<protein>
    <submittedName>
        <fullName evidence="3">Uncharacterized protein</fullName>
    </submittedName>
</protein>
<evidence type="ECO:0000313" key="2">
    <source>
        <dbReference type="EMBL" id="CAI3980413.1"/>
    </source>
</evidence>
<evidence type="ECO:0000313" key="3">
    <source>
        <dbReference type="EMBL" id="CAI4013826.1"/>
    </source>
</evidence>
<dbReference type="EMBL" id="CAMXCT020006046">
    <property type="protein sequence ID" value="CAL1167201.1"/>
    <property type="molecule type" value="Genomic_DNA"/>
</dbReference>
<accession>A0A9P1GH55</accession>
<reference evidence="4" key="2">
    <citation type="submission" date="2024-04" db="EMBL/GenBank/DDBJ databases">
        <authorList>
            <person name="Chen Y."/>
            <person name="Shah S."/>
            <person name="Dougan E. K."/>
            <person name="Thang M."/>
            <person name="Chan C."/>
        </authorList>
    </citation>
    <scope>NUCLEOTIDE SEQUENCE [LARGE SCALE GENOMIC DNA]</scope>
</reference>
<dbReference type="AlphaFoldDB" id="A0A9P1GH55"/>
<evidence type="ECO:0000313" key="5">
    <source>
        <dbReference type="Proteomes" id="UP001152797"/>
    </source>
</evidence>
<feature type="region of interest" description="Disordered" evidence="1">
    <location>
        <begin position="108"/>
        <end position="147"/>
    </location>
</feature>
<evidence type="ECO:0000313" key="4">
    <source>
        <dbReference type="EMBL" id="CAL1133788.1"/>
    </source>
</evidence>
<dbReference type="EMBL" id="CAMXCT010000557">
    <property type="protein sequence ID" value="CAI3980413.1"/>
    <property type="molecule type" value="Genomic_DNA"/>
</dbReference>
<gene>
    <name evidence="3" type="ORF">C1SCF055_LOCUS38768</name>
    <name evidence="2" type="ORF">C1SCF055_LOCUS8286</name>
</gene>
<dbReference type="EMBL" id="CAMXCT030006046">
    <property type="protein sequence ID" value="CAL4801138.1"/>
    <property type="molecule type" value="Genomic_DNA"/>
</dbReference>
<dbReference type="EMBL" id="CAMXCT010006046">
    <property type="protein sequence ID" value="CAI4013826.1"/>
    <property type="molecule type" value="Genomic_DNA"/>
</dbReference>
<name>A0A9P1GH55_9DINO</name>